<dbReference type="InterPro" id="IPR008139">
    <property type="entry name" value="SaposinB_dom"/>
</dbReference>
<dbReference type="InterPro" id="IPR008373">
    <property type="entry name" value="Saposin"/>
</dbReference>
<evidence type="ECO:0000259" key="7">
    <source>
        <dbReference type="PROSITE" id="PS50015"/>
    </source>
</evidence>
<evidence type="ECO:0000256" key="1">
    <source>
        <dbReference type="ARBA" id="ARBA00004613"/>
    </source>
</evidence>
<dbReference type="Proteomes" id="UP000018936">
    <property type="component" value="Unassembled WGS sequence"/>
</dbReference>
<comment type="subcellular location">
    <subcellularLocation>
        <location evidence="1">Secreted</location>
    </subcellularLocation>
</comment>
<reference evidence="9 10" key="1">
    <citation type="journal article" date="2013" name="Proc. Natl. Acad. Sci. U.S.A.">
        <title>The king cobra genome reveals dynamic gene evolution and adaptation in the snake venom system.</title>
        <authorList>
            <person name="Vonk F.J."/>
            <person name="Casewell N.R."/>
            <person name="Henkel C.V."/>
            <person name="Heimberg A.M."/>
            <person name="Jansen H.J."/>
            <person name="McCleary R.J."/>
            <person name="Kerkkamp H.M."/>
            <person name="Vos R.A."/>
            <person name="Guerreiro I."/>
            <person name="Calvete J.J."/>
            <person name="Wuster W."/>
            <person name="Woods A.E."/>
            <person name="Logan J.M."/>
            <person name="Harrison R.A."/>
            <person name="Castoe T.A."/>
            <person name="de Koning A.P."/>
            <person name="Pollock D.D."/>
            <person name="Yandell M."/>
            <person name="Calderon D."/>
            <person name="Renjifo C."/>
            <person name="Currier R.B."/>
            <person name="Salgado D."/>
            <person name="Pla D."/>
            <person name="Sanz L."/>
            <person name="Hyder A.S."/>
            <person name="Ribeiro J.M."/>
            <person name="Arntzen J.W."/>
            <person name="van den Thillart G.E."/>
            <person name="Boetzer M."/>
            <person name="Pirovano W."/>
            <person name="Dirks R.P."/>
            <person name="Spaink H.P."/>
            <person name="Duboule D."/>
            <person name="McGlinn E."/>
            <person name="Kini R.M."/>
            <person name="Richardson M.K."/>
        </authorList>
    </citation>
    <scope>NUCLEOTIDE SEQUENCE</scope>
    <source>
        <tissue evidence="9">Blood</tissue>
    </source>
</reference>
<dbReference type="GO" id="GO:0005576">
    <property type="term" value="C:extracellular region"/>
    <property type="evidence" value="ECO:0007669"/>
    <property type="project" value="UniProtKB-SubCell"/>
</dbReference>
<evidence type="ECO:0000256" key="6">
    <source>
        <dbReference type="SAM" id="MobiDB-lite"/>
    </source>
</evidence>
<dbReference type="GO" id="GO:0019216">
    <property type="term" value="P:regulation of lipid metabolic process"/>
    <property type="evidence" value="ECO:0007669"/>
    <property type="project" value="TreeGrafter"/>
</dbReference>
<dbReference type="InterPro" id="IPR003119">
    <property type="entry name" value="SAP_A"/>
</dbReference>
<keyword evidence="10" id="KW-1185">Reference proteome</keyword>
<dbReference type="PANTHER" id="PTHR11480:SF36">
    <property type="entry name" value="PROSAPOSIN"/>
    <property type="match status" value="1"/>
</dbReference>
<proteinExistence type="predicted"/>
<keyword evidence="4" id="KW-1015">Disulfide bond</keyword>
<dbReference type="EMBL" id="AZIM01004048">
    <property type="protein sequence ID" value="ETE61272.1"/>
    <property type="molecule type" value="Genomic_DNA"/>
</dbReference>
<dbReference type="Gene3D" id="1.10.225.10">
    <property type="entry name" value="Saposin-like"/>
    <property type="match status" value="1"/>
</dbReference>
<dbReference type="OrthoDB" id="8889685at2759"/>
<dbReference type="PRINTS" id="PR01797">
    <property type="entry name" value="SAPOSIN"/>
</dbReference>
<evidence type="ECO:0000256" key="4">
    <source>
        <dbReference type="ARBA" id="ARBA00023157"/>
    </source>
</evidence>
<keyword evidence="2" id="KW-0964">Secreted</keyword>
<gene>
    <name evidence="9" type="primary">PSAP</name>
    <name evidence="9" type="ORF">L345_12980</name>
</gene>
<protein>
    <submittedName>
        <fullName evidence="9">Proactivator polypeptide</fullName>
    </submittedName>
</protein>
<evidence type="ECO:0000313" key="10">
    <source>
        <dbReference type="Proteomes" id="UP000018936"/>
    </source>
</evidence>
<dbReference type="InterPro" id="IPR051428">
    <property type="entry name" value="Sphingo_Act-Surfact_Prot"/>
</dbReference>
<feature type="region of interest" description="Disordered" evidence="6">
    <location>
        <begin position="64"/>
        <end position="83"/>
    </location>
</feature>
<name>V8NI94_OPHHA</name>
<accession>V8NI94</accession>
<evidence type="ECO:0000256" key="2">
    <source>
        <dbReference type="ARBA" id="ARBA00022525"/>
    </source>
</evidence>
<dbReference type="Pfam" id="PF02199">
    <property type="entry name" value="SapA"/>
    <property type="match status" value="1"/>
</dbReference>
<feature type="non-terminal residue" evidence="9">
    <location>
        <position position="200"/>
    </location>
</feature>
<sequence length="200" mass="22976">MNCWSKMNGIHIIPEEKVFSSSQLLPLPHFQLYSFDRICVFIRSFIRMKQITCFGGYMHASQESKKTRKQKARKRKTKKMTWPVKAGQNTAGIPVTSQKECTEDPSMLCQDFATALKCGSLERCYELLQVNNPKSLRCSLCKVLVAMMAKIVQDNSTDERLAKFFERGCQFLPFQDWSTKCKKMVDTGIIIVIELGKQVQ</sequence>
<feature type="domain" description="Saposin B-type" evidence="7">
    <location>
        <begin position="134"/>
        <end position="200"/>
    </location>
</feature>
<dbReference type="SUPFAM" id="SSF47862">
    <property type="entry name" value="Saposin"/>
    <property type="match status" value="1"/>
</dbReference>
<keyword evidence="5" id="KW-0325">Glycoprotein</keyword>
<evidence type="ECO:0000256" key="5">
    <source>
        <dbReference type="ARBA" id="ARBA00023180"/>
    </source>
</evidence>
<evidence type="ECO:0000313" key="9">
    <source>
        <dbReference type="EMBL" id="ETE61272.1"/>
    </source>
</evidence>
<feature type="non-terminal residue" evidence="9">
    <location>
        <position position="1"/>
    </location>
</feature>
<dbReference type="AlphaFoldDB" id="V8NI94"/>
<dbReference type="GO" id="GO:0006665">
    <property type="term" value="P:sphingolipid metabolic process"/>
    <property type="evidence" value="ECO:0007669"/>
    <property type="project" value="InterPro"/>
</dbReference>
<evidence type="ECO:0000256" key="3">
    <source>
        <dbReference type="ARBA" id="ARBA00022729"/>
    </source>
</evidence>
<dbReference type="PROSITE" id="PS50015">
    <property type="entry name" value="SAP_B"/>
    <property type="match status" value="1"/>
</dbReference>
<comment type="caution">
    <text evidence="9">The sequence shown here is derived from an EMBL/GenBank/DDBJ whole genome shotgun (WGS) entry which is preliminary data.</text>
</comment>
<dbReference type="PANTHER" id="PTHR11480">
    <property type="entry name" value="SAPOSIN-RELATED"/>
    <property type="match status" value="1"/>
</dbReference>
<keyword evidence="3" id="KW-0732">Signal</keyword>
<dbReference type="GO" id="GO:0007193">
    <property type="term" value="P:adenylate cyclase-inhibiting G protein-coupled receptor signaling pathway"/>
    <property type="evidence" value="ECO:0007669"/>
    <property type="project" value="TreeGrafter"/>
</dbReference>
<evidence type="ECO:0000259" key="8">
    <source>
        <dbReference type="PROSITE" id="PS51110"/>
    </source>
</evidence>
<organism evidence="9 10">
    <name type="scientific">Ophiophagus hannah</name>
    <name type="common">King cobra</name>
    <name type="synonym">Naja hannah</name>
    <dbReference type="NCBI Taxonomy" id="8665"/>
    <lineage>
        <taxon>Eukaryota</taxon>
        <taxon>Metazoa</taxon>
        <taxon>Chordata</taxon>
        <taxon>Craniata</taxon>
        <taxon>Vertebrata</taxon>
        <taxon>Euteleostomi</taxon>
        <taxon>Lepidosauria</taxon>
        <taxon>Squamata</taxon>
        <taxon>Bifurcata</taxon>
        <taxon>Unidentata</taxon>
        <taxon>Episquamata</taxon>
        <taxon>Toxicofera</taxon>
        <taxon>Serpentes</taxon>
        <taxon>Colubroidea</taxon>
        <taxon>Elapidae</taxon>
        <taxon>Elapinae</taxon>
        <taxon>Ophiophagus</taxon>
    </lineage>
</organism>
<dbReference type="InterPro" id="IPR011001">
    <property type="entry name" value="Saposin-like"/>
</dbReference>
<feature type="domain" description="Saposin A-type" evidence="8">
    <location>
        <begin position="94"/>
        <end position="134"/>
    </location>
</feature>
<feature type="compositionally biased region" description="Basic residues" evidence="6">
    <location>
        <begin position="66"/>
        <end position="79"/>
    </location>
</feature>
<dbReference type="GO" id="GO:0016020">
    <property type="term" value="C:membrane"/>
    <property type="evidence" value="ECO:0007669"/>
    <property type="project" value="GOC"/>
</dbReference>
<dbReference type="GO" id="GO:0005764">
    <property type="term" value="C:lysosome"/>
    <property type="evidence" value="ECO:0007669"/>
    <property type="project" value="InterPro"/>
</dbReference>
<dbReference type="PROSITE" id="PS51110">
    <property type="entry name" value="SAP_A"/>
    <property type="match status" value="1"/>
</dbReference>